<dbReference type="EMBL" id="LLXH01000462">
    <property type="protein sequence ID" value="PKC66450.1"/>
    <property type="molecule type" value="Genomic_DNA"/>
</dbReference>
<organism evidence="1 2">
    <name type="scientific">Rhizophagus irregularis</name>
    <dbReference type="NCBI Taxonomy" id="588596"/>
    <lineage>
        <taxon>Eukaryota</taxon>
        <taxon>Fungi</taxon>
        <taxon>Fungi incertae sedis</taxon>
        <taxon>Mucoromycota</taxon>
        <taxon>Glomeromycotina</taxon>
        <taxon>Glomeromycetes</taxon>
        <taxon>Glomerales</taxon>
        <taxon>Glomeraceae</taxon>
        <taxon>Rhizophagus</taxon>
    </lineage>
</organism>
<dbReference type="Proteomes" id="UP000232688">
    <property type="component" value="Unassembled WGS sequence"/>
</dbReference>
<dbReference type="VEuPathDB" id="FungiDB:RhiirA1_535596"/>
<reference evidence="1 2" key="1">
    <citation type="submission" date="2017-10" db="EMBL/GenBank/DDBJ databases">
        <title>Extensive intraspecific genome diversity in a model arbuscular mycorrhizal fungus.</title>
        <authorList>
            <person name="Chen E.C.H."/>
            <person name="Morin E."/>
            <person name="Baudet D."/>
            <person name="Noel J."/>
            <person name="Ndikumana S."/>
            <person name="Charron P."/>
            <person name="St-Onge C."/>
            <person name="Giorgi J."/>
            <person name="Grigoriev I.V."/>
            <person name="Roux C."/>
            <person name="Martin F.M."/>
            <person name="Corradi N."/>
        </authorList>
    </citation>
    <scope>NUCLEOTIDE SEQUENCE [LARGE SCALE GENOMIC DNA]</scope>
    <source>
        <strain evidence="1 2">A1</strain>
    </source>
</reference>
<protein>
    <submittedName>
        <fullName evidence="1">Uncharacterized protein</fullName>
    </submittedName>
</protein>
<evidence type="ECO:0000313" key="1">
    <source>
        <dbReference type="EMBL" id="PKC66450.1"/>
    </source>
</evidence>
<proteinExistence type="predicted"/>
<accession>A0A2I1FI80</accession>
<dbReference type="AlphaFoldDB" id="A0A2I1FI80"/>
<evidence type="ECO:0000313" key="2">
    <source>
        <dbReference type="Proteomes" id="UP000232688"/>
    </source>
</evidence>
<name>A0A2I1FI80_9GLOM</name>
<gene>
    <name evidence="1" type="ORF">RhiirA1_535596</name>
</gene>
<sequence>MLVLAMPKLCQNLQIVSAVSAFWQVSAFQHFGSFSTNKRVSTFGTRPNEFRQATLDGTIGLQERYQKLIWENGNEIIAS</sequence>
<comment type="caution">
    <text evidence="1">The sequence shown here is derived from an EMBL/GenBank/DDBJ whole genome shotgun (WGS) entry which is preliminary data.</text>
</comment>
<reference evidence="1 2" key="2">
    <citation type="submission" date="2017-10" db="EMBL/GenBank/DDBJ databases">
        <title>Genome analyses suggest a sexual origin of heterokaryosis in a supposedly ancient asexual fungus.</title>
        <authorList>
            <person name="Corradi N."/>
            <person name="Sedzielewska K."/>
            <person name="Noel J."/>
            <person name="Charron P."/>
            <person name="Farinelli L."/>
            <person name="Marton T."/>
            <person name="Kruger M."/>
            <person name="Pelin A."/>
            <person name="Brachmann A."/>
            <person name="Corradi N."/>
        </authorList>
    </citation>
    <scope>NUCLEOTIDE SEQUENCE [LARGE SCALE GENOMIC DNA]</scope>
    <source>
        <strain evidence="1 2">A1</strain>
    </source>
</reference>